<organism evidence="7 8">
    <name type="scientific">Lentilactobacillus rapi</name>
    <dbReference type="NCBI Taxonomy" id="481723"/>
    <lineage>
        <taxon>Bacteria</taxon>
        <taxon>Bacillati</taxon>
        <taxon>Bacillota</taxon>
        <taxon>Bacilli</taxon>
        <taxon>Lactobacillales</taxon>
        <taxon>Lactobacillaceae</taxon>
        <taxon>Lentilactobacillus</taxon>
    </lineage>
</organism>
<dbReference type="NCBIfam" id="TIGR02454">
    <property type="entry name" value="ECF_T_CbiQ"/>
    <property type="match status" value="1"/>
</dbReference>
<dbReference type="CDD" id="cd16914">
    <property type="entry name" value="EcfT"/>
    <property type="match status" value="1"/>
</dbReference>
<comment type="caution">
    <text evidence="7">The sequence shown here is derived from an EMBL/GenBank/DDBJ whole genome shotgun (WGS) entry which is preliminary data.</text>
</comment>
<dbReference type="GO" id="GO:0043190">
    <property type="term" value="C:ATP-binding cassette (ABC) transporter complex"/>
    <property type="evidence" value="ECO:0007669"/>
    <property type="project" value="InterPro"/>
</dbReference>
<comment type="subcellular location">
    <subcellularLocation>
        <location evidence="1">Cell membrane</location>
        <topology evidence="1">Multi-pass membrane protein</topology>
    </subcellularLocation>
</comment>
<keyword evidence="4 6" id="KW-1133">Transmembrane helix</keyword>
<dbReference type="Proteomes" id="UP000321569">
    <property type="component" value="Unassembled WGS sequence"/>
</dbReference>
<dbReference type="OrthoDB" id="9815246at2"/>
<reference evidence="7 8" key="1">
    <citation type="submission" date="2019-07" db="EMBL/GenBank/DDBJ databases">
        <title>Whole genome shotgun sequence of Lactobacillus rapi NBRC 109618.</title>
        <authorList>
            <person name="Hosoyama A."/>
            <person name="Uohara A."/>
            <person name="Ohji S."/>
            <person name="Ichikawa N."/>
        </authorList>
    </citation>
    <scope>NUCLEOTIDE SEQUENCE [LARGE SCALE GENOMIC DNA]</scope>
    <source>
        <strain evidence="7 8">NBRC 109618</strain>
    </source>
</reference>
<evidence type="ECO:0000313" key="8">
    <source>
        <dbReference type="Proteomes" id="UP000321569"/>
    </source>
</evidence>
<gene>
    <name evidence="7" type="primary">cbiQ</name>
    <name evidence="7" type="ORF">LRA02_04300</name>
</gene>
<evidence type="ECO:0000256" key="1">
    <source>
        <dbReference type="ARBA" id="ARBA00004651"/>
    </source>
</evidence>
<dbReference type="InterPro" id="IPR003339">
    <property type="entry name" value="ABC/ECF_trnsptr_transmembrane"/>
</dbReference>
<dbReference type="PANTHER" id="PTHR43723">
    <property type="entry name" value="COBALT TRANSPORT PROTEIN CBIQ"/>
    <property type="match status" value="1"/>
</dbReference>
<dbReference type="AlphaFoldDB" id="A0A512PK65"/>
<accession>A0A512PK65</accession>
<dbReference type="PANTHER" id="PTHR43723:SF1">
    <property type="entry name" value="COBALT TRANSPORT PROTEIN CBIQ"/>
    <property type="match status" value="1"/>
</dbReference>
<dbReference type="InterPro" id="IPR052770">
    <property type="entry name" value="Cobalt_transport_CbiQ"/>
</dbReference>
<evidence type="ECO:0000256" key="2">
    <source>
        <dbReference type="ARBA" id="ARBA00022475"/>
    </source>
</evidence>
<feature type="transmembrane region" description="Helical" evidence="6">
    <location>
        <begin position="65"/>
        <end position="87"/>
    </location>
</feature>
<evidence type="ECO:0000256" key="3">
    <source>
        <dbReference type="ARBA" id="ARBA00022692"/>
    </source>
</evidence>
<feature type="transmembrane region" description="Helical" evidence="6">
    <location>
        <begin position="22"/>
        <end position="45"/>
    </location>
</feature>
<proteinExistence type="predicted"/>
<dbReference type="GO" id="GO:0006824">
    <property type="term" value="P:cobalt ion transport"/>
    <property type="evidence" value="ECO:0007669"/>
    <property type="project" value="InterPro"/>
</dbReference>
<keyword evidence="3 6" id="KW-0812">Transmembrane</keyword>
<evidence type="ECO:0000256" key="6">
    <source>
        <dbReference type="SAM" id="Phobius"/>
    </source>
</evidence>
<dbReference type="EMBL" id="BKAM01000001">
    <property type="protein sequence ID" value="GEP71562.1"/>
    <property type="molecule type" value="Genomic_DNA"/>
</dbReference>
<dbReference type="Pfam" id="PF02361">
    <property type="entry name" value="CbiQ"/>
    <property type="match status" value="1"/>
</dbReference>
<keyword evidence="2" id="KW-1003">Cell membrane</keyword>
<evidence type="ECO:0000313" key="7">
    <source>
        <dbReference type="EMBL" id="GEP71562.1"/>
    </source>
</evidence>
<evidence type="ECO:0000256" key="5">
    <source>
        <dbReference type="ARBA" id="ARBA00023136"/>
    </source>
</evidence>
<protein>
    <submittedName>
        <fullName evidence="7">Cobalt transporter CbiQ</fullName>
    </submittedName>
</protein>
<evidence type="ECO:0000256" key="4">
    <source>
        <dbReference type="ARBA" id="ARBA00022989"/>
    </source>
</evidence>
<feature type="transmembrane region" description="Helical" evidence="6">
    <location>
        <begin position="108"/>
        <end position="130"/>
    </location>
</feature>
<dbReference type="InterPro" id="IPR012809">
    <property type="entry name" value="ECF_CbiQ"/>
</dbReference>
<dbReference type="STRING" id="1423795.FD12_GL000632"/>
<keyword evidence="5 6" id="KW-0472">Membrane</keyword>
<name>A0A512PK65_9LACO</name>
<sequence>MLVIDKYAYTNRIVNWSPKIKGLVWLMCMVIAFQPIVWLKAILIVAVAADTIFVTKVSLHRYLKWFYVILPFLLLSIIGIVFTMSASKAQLYFPIHLFGNYFGVSQAMLPKGLLLGVQVLAAVVSTYWFALTTPFRQILDLLVSLHLSNLIIEETMLMYRFIFIFIDSFEEIHRAQKLRFGYRNIWTSLHSLSILVKMLFEQIMVNYEAMTHALDAKLYDGEFKVGKSRSQND</sequence>
<dbReference type="RefSeq" id="WP_054746499.1">
    <property type="nucleotide sequence ID" value="NZ_BKAM01000001.1"/>
</dbReference>